<dbReference type="GO" id="GO:0005790">
    <property type="term" value="C:smooth endoplasmic reticulum"/>
    <property type="evidence" value="ECO:0007669"/>
    <property type="project" value="TreeGrafter"/>
</dbReference>
<dbReference type="Proteomes" id="UP000278807">
    <property type="component" value="Unassembled WGS sequence"/>
</dbReference>
<proteinExistence type="predicted"/>
<evidence type="ECO:0000313" key="1">
    <source>
        <dbReference type="EMBL" id="VDO12340.1"/>
    </source>
</evidence>
<dbReference type="GO" id="GO:0033017">
    <property type="term" value="C:sarcoplasmic reticulum membrane"/>
    <property type="evidence" value="ECO:0007669"/>
    <property type="project" value="TreeGrafter"/>
</dbReference>
<gene>
    <name evidence="1" type="ORF">HNAJ_LOCUS12161</name>
</gene>
<dbReference type="WBParaSite" id="HNAJ_0001217201-mRNA-1">
    <property type="protein sequence ID" value="HNAJ_0001217201-mRNA-1"/>
    <property type="gene ID" value="HNAJ_0001217201"/>
</dbReference>
<reference evidence="3" key="1">
    <citation type="submission" date="2017-02" db="UniProtKB">
        <authorList>
            <consortium name="WormBaseParasite"/>
        </authorList>
    </citation>
    <scope>IDENTIFICATION</scope>
</reference>
<reference evidence="1 2" key="2">
    <citation type="submission" date="2018-11" db="EMBL/GenBank/DDBJ databases">
        <authorList>
            <consortium name="Pathogen Informatics"/>
        </authorList>
    </citation>
    <scope>NUCLEOTIDE SEQUENCE [LARGE SCALE GENOMIC DNA]</scope>
</reference>
<dbReference type="OrthoDB" id="300855at2759"/>
<dbReference type="GO" id="GO:0014808">
    <property type="term" value="P:release of sequestered calcium ion into cytosol by sarcoplasmic reticulum"/>
    <property type="evidence" value="ECO:0007669"/>
    <property type="project" value="TreeGrafter"/>
</dbReference>
<sequence length="89" mass="10704">MYIVNKPDTEFTGQETYVWELYQKRYLGFSPIGNCFRKQYKEELQAKYSWNNREITFFHFRLSKKSHFRTLSPPLPSPSLPLSPPHFNV</sequence>
<dbReference type="GO" id="GO:0005219">
    <property type="term" value="F:ryanodine-sensitive calcium-release channel activity"/>
    <property type="evidence" value="ECO:0007669"/>
    <property type="project" value="TreeGrafter"/>
</dbReference>
<dbReference type="GO" id="GO:0042383">
    <property type="term" value="C:sarcolemma"/>
    <property type="evidence" value="ECO:0007669"/>
    <property type="project" value="TreeGrafter"/>
</dbReference>
<accession>A0A0R3TWE2</accession>
<dbReference type="GO" id="GO:0034704">
    <property type="term" value="C:calcium channel complex"/>
    <property type="evidence" value="ECO:0007669"/>
    <property type="project" value="TreeGrafter"/>
</dbReference>
<dbReference type="GO" id="GO:0030018">
    <property type="term" value="C:Z disc"/>
    <property type="evidence" value="ECO:0007669"/>
    <property type="project" value="TreeGrafter"/>
</dbReference>
<dbReference type="InterPro" id="IPR015925">
    <property type="entry name" value="Ryanodine_IP3_receptor"/>
</dbReference>
<evidence type="ECO:0000313" key="3">
    <source>
        <dbReference type="WBParaSite" id="HNAJ_0001217201-mRNA-1"/>
    </source>
</evidence>
<organism evidence="3">
    <name type="scientific">Rodentolepis nana</name>
    <name type="common">Dwarf tapeworm</name>
    <name type="synonym">Hymenolepis nana</name>
    <dbReference type="NCBI Taxonomy" id="102285"/>
    <lineage>
        <taxon>Eukaryota</taxon>
        <taxon>Metazoa</taxon>
        <taxon>Spiralia</taxon>
        <taxon>Lophotrochozoa</taxon>
        <taxon>Platyhelminthes</taxon>
        <taxon>Cestoda</taxon>
        <taxon>Eucestoda</taxon>
        <taxon>Cyclophyllidea</taxon>
        <taxon>Hymenolepididae</taxon>
        <taxon>Rodentolepis</taxon>
    </lineage>
</organism>
<keyword evidence="2" id="KW-1185">Reference proteome</keyword>
<dbReference type="AlphaFoldDB" id="A0A0R3TWE2"/>
<dbReference type="EMBL" id="UZAE01014075">
    <property type="protein sequence ID" value="VDO12340.1"/>
    <property type="molecule type" value="Genomic_DNA"/>
</dbReference>
<dbReference type="GO" id="GO:0006941">
    <property type="term" value="P:striated muscle contraction"/>
    <property type="evidence" value="ECO:0007669"/>
    <property type="project" value="TreeGrafter"/>
</dbReference>
<protein>
    <submittedName>
        <fullName evidence="3">ETS domain-containing protein</fullName>
    </submittedName>
</protein>
<dbReference type="STRING" id="102285.A0A0R3TWE2"/>
<dbReference type="PANTHER" id="PTHR46399">
    <property type="entry name" value="B30.2/SPRY DOMAIN-CONTAINING PROTEIN"/>
    <property type="match status" value="1"/>
</dbReference>
<dbReference type="PANTHER" id="PTHR46399:SF8">
    <property type="entry name" value="B30.2_SPRY DOMAIN-CONTAINING PROTEIN"/>
    <property type="match status" value="1"/>
</dbReference>
<evidence type="ECO:0000313" key="2">
    <source>
        <dbReference type="Proteomes" id="UP000278807"/>
    </source>
</evidence>
<name>A0A0R3TWE2_RODNA</name>